<accession>A0A0D2L1F4</accession>
<dbReference type="OMA" id="TICAVMK"/>
<evidence type="ECO:0000256" key="3">
    <source>
        <dbReference type="ARBA" id="ARBA00023033"/>
    </source>
</evidence>
<dbReference type="Gene3D" id="3.50.50.60">
    <property type="entry name" value="FAD/NAD(P)-binding domain"/>
    <property type="match status" value="1"/>
</dbReference>
<evidence type="ECO:0000256" key="2">
    <source>
        <dbReference type="ARBA" id="ARBA00023002"/>
    </source>
</evidence>
<evidence type="ECO:0000256" key="4">
    <source>
        <dbReference type="ARBA" id="ARBA00049364"/>
    </source>
</evidence>
<dbReference type="EMBL" id="KN817566">
    <property type="protein sequence ID" value="KJA20552.1"/>
    <property type="molecule type" value="Genomic_DNA"/>
</dbReference>
<dbReference type="InterPro" id="IPR050816">
    <property type="entry name" value="Flavin-dep_Halogenase_NPB"/>
</dbReference>
<dbReference type="PRINTS" id="PR00420">
    <property type="entry name" value="RNGMNOXGNASE"/>
</dbReference>
<evidence type="ECO:0008006" key="7">
    <source>
        <dbReference type="Google" id="ProtNLM"/>
    </source>
</evidence>
<dbReference type="GO" id="GO:0004497">
    <property type="term" value="F:monooxygenase activity"/>
    <property type="evidence" value="ECO:0007669"/>
    <property type="project" value="UniProtKB-KW"/>
</dbReference>
<sequence length="534" mass="58706">MSTPAIPSHTTVLVIGGGPGGAYSSTVLARDGVEVTLFEAAQFPRYHIGESMLPSINAFYAFVGAQDKLRAAGFCPKPGAAVKLQQGKKEAYTNFIERNEHDASYNVVRSELDEILLRHSQEAGTAVFEQTRVTDIVFDEKAPESDPRPIGANYVRNGTTGYISFDYLVDASGSKGLMSTKYLKNRKMNQTLHNIACWGYWSGQGMYMPGTYRHNAPWFEALSDESGWAWFIPLHNGTVSVGFVMDKAISIQKKADLREKDPEAFSLKAHYLDQMQYTPGLRELLKNATMKDGDLEGSGPVKSTSDFSYSASNYAGDHYRLVGDAACFIDPFFSSGCHLAHLGGLSAAMTICASLRKHCTEAQASHWHDTKVATSYTRFLIVVLSAYKQIRSQVNNILSDVDEDNYDRAFDFFRPVIQGTADVGKKLTEDELQKTIEYCTNIFLPGDPELRESVGERIGVEMLSNTQPIMSMDEMEKITGGEEDAMMALKQVNARKPLVGLYGALDSMKSENIGGLVAVLTRGQMGLSVAEPAT</sequence>
<organism evidence="5 6">
    <name type="scientific">Hypholoma sublateritium (strain FD-334 SS-4)</name>
    <dbReference type="NCBI Taxonomy" id="945553"/>
    <lineage>
        <taxon>Eukaryota</taxon>
        <taxon>Fungi</taxon>
        <taxon>Dikarya</taxon>
        <taxon>Basidiomycota</taxon>
        <taxon>Agaricomycotina</taxon>
        <taxon>Agaricomycetes</taxon>
        <taxon>Agaricomycetidae</taxon>
        <taxon>Agaricales</taxon>
        <taxon>Agaricineae</taxon>
        <taxon>Strophariaceae</taxon>
        <taxon>Hypholoma</taxon>
    </lineage>
</organism>
<keyword evidence="3" id="KW-0503">Monooxygenase</keyword>
<dbReference type="GO" id="GO:0044550">
    <property type="term" value="P:secondary metabolite biosynthetic process"/>
    <property type="evidence" value="ECO:0007669"/>
    <property type="project" value="UniProtKB-ARBA"/>
</dbReference>
<dbReference type="Proteomes" id="UP000054270">
    <property type="component" value="Unassembled WGS sequence"/>
</dbReference>
<comment type="catalytic activity">
    <reaction evidence="4">
        <text>melleolide F + FADH2 + chloride + O2 = 6'-chloromelleolide F + FAD + 2 H2O + H(+)</text>
        <dbReference type="Rhea" id="RHEA:67160"/>
        <dbReference type="ChEBI" id="CHEBI:15377"/>
        <dbReference type="ChEBI" id="CHEBI:15378"/>
        <dbReference type="ChEBI" id="CHEBI:15379"/>
        <dbReference type="ChEBI" id="CHEBI:17996"/>
        <dbReference type="ChEBI" id="CHEBI:57692"/>
        <dbReference type="ChEBI" id="CHEBI:58307"/>
        <dbReference type="ChEBI" id="CHEBI:167712"/>
        <dbReference type="ChEBI" id="CHEBI:167713"/>
    </reaction>
    <physiologicalReaction direction="left-to-right" evidence="4">
        <dbReference type="Rhea" id="RHEA:67161"/>
    </physiologicalReaction>
</comment>
<comment type="similarity">
    <text evidence="1">Belongs to the flavin-dependent halogenase family.</text>
</comment>
<evidence type="ECO:0000313" key="5">
    <source>
        <dbReference type="EMBL" id="KJA20552.1"/>
    </source>
</evidence>
<dbReference type="Pfam" id="PF04820">
    <property type="entry name" value="Trp_halogenase"/>
    <property type="match status" value="2"/>
</dbReference>
<dbReference type="SUPFAM" id="SSF51905">
    <property type="entry name" value="FAD/NAD(P)-binding domain"/>
    <property type="match status" value="1"/>
</dbReference>
<dbReference type="GO" id="GO:0140907">
    <property type="term" value="F:flavin-dependent halogenase activity"/>
    <property type="evidence" value="ECO:0007669"/>
    <property type="project" value="UniProtKB-ARBA"/>
</dbReference>
<gene>
    <name evidence="5" type="ORF">HYPSUDRAFT_43047</name>
</gene>
<dbReference type="PANTHER" id="PTHR43747:SF5">
    <property type="entry name" value="FAD-BINDING DOMAIN-CONTAINING PROTEIN"/>
    <property type="match status" value="1"/>
</dbReference>
<keyword evidence="2" id="KW-0560">Oxidoreductase</keyword>
<protein>
    <recommendedName>
        <fullName evidence="7">FAD-binding domain-containing protein</fullName>
    </recommendedName>
</protein>
<dbReference type="OrthoDB" id="3340390at2759"/>
<dbReference type="InterPro" id="IPR006905">
    <property type="entry name" value="Flavin_halogenase"/>
</dbReference>
<evidence type="ECO:0000256" key="1">
    <source>
        <dbReference type="ARBA" id="ARBA00005706"/>
    </source>
</evidence>
<evidence type="ECO:0000313" key="6">
    <source>
        <dbReference type="Proteomes" id="UP000054270"/>
    </source>
</evidence>
<name>A0A0D2L1F4_HYPSF</name>
<dbReference type="InterPro" id="IPR036188">
    <property type="entry name" value="FAD/NAD-bd_sf"/>
</dbReference>
<keyword evidence="6" id="KW-1185">Reference proteome</keyword>
<reference evidence="6" key="1">
    <citation type="submission" date="2014-04" db="EMBL/GenBank/DDBJ databases">
        <title>Evolutionary Origins and Diversification of the Mycorrhizal Mutualists.</title>
        <authorList>
            <consortium name="DOE Joint Genome Institute"/>
            <consortium name="Mycorrhizal Genomics Consortium"/>
            <person name="Kohler A."/>
            <person name="Kuo A."/>
            <person name="Nagy L.G."/>
            <person name="Floudas D."/>
            <person name="Copeland A."/>
            <person name="Barry K.W."/>
            <person name="Cichocki N."/>
            <person name="Veneault-Fourrey C."/>
            <person name="LaButti K."/>
            <person name="Lindquist E.A."/>
            <person name="Lipzen A."/>
            <person name="Lundell T."/>
            <person name="Morin E."/>
            <person name="Murat C."/>
            <person name="Riley R."/>
            <person name="Ohm R."/>
            <person name="Sun H."/>
            <person name="Tunlid A."/>
            <person name="Henrissat B."/>
            <person name="Grigoriev I.V."/>
            <person name="Hibbett D.S."/>
            <person name="Martin F."/>
        </authorList>
    </citation>
    <scope>NUCLEOTIDE SEQUENCE [LARGE SCALE GENOMIC DNA]</scope>
    <source>
        <strain evidence="6">FD-334 SS-4</strain>
    </source>
</reference>
<proteinExistence type="inferred from homology"/>
<dbReference type="PANTHER" id="PTHR43747">
    <property type="entry name" value="FAD-BINDING PROTEIN"/>
    <property type="match status" value="1"/>
</dbReference>
<dbReference type="AlphaFoldDB" id="A0A0D2L1F4"/>